<evidence type="ECO:0000256" key="1">
    <source>
        <dbReference type="SAM" id="MobiDB-lite"/>
    </source>
</evidence>
<name>A0A2P6MB91_9GAMM</name>
<accession>A0A2P6MB91</accession>
<protein>
    <submittedName>
        <fullName evidence="2">Uncharacterized protein</fullName>
    </submittedName>
</protein>
<dbReference type="EMBL" id="PVLF01000003">
    <property type="protein sequence ID" value="PRH83255.1"/>
    <property type="molecule type" value="Genomic_DNA"/>
</dbReference>
<feature type="region of interest" description="Disordered" evidence="1">
    <location>
        <begin position="91"/>
        <end position="114"/>
    </location>
</feature>
<organism evidence="2 3">
    <name type="scientific">Arenimonas caeni</name>
    <dbReference type="NCBI Taxonomy" id="2058085"/>
    <lineage>
        <taxon>Bacteria</taxon>
        <taxon>Pseudomonadati</taxon>
        <taxon>Pseudomonadota</taxon>
        <taxon>Gammaproteobacteria</taxon>
        <taxon>Lysobacterales</taxon>
        <taxon>Lysobacteraceae</taxon>
        <taxon>Arenimonas</taxon>
    </lineage>
</organism>
<reference evidence="2 3" key="1">
    <citation type="submission" date="2018-03" db="EMBL/GenBank/DDBJ databases">
        <title>Arenimonas caeni sp. nov., isolated from activated sludge.</title>
        <authorList>
            <person name="Liu H."/>
        </authorList>
    </citation>
    <scope>NUCLEOTIDE SEQUENCE [LARGE SCALE GENOMIC DNA]</scope>
    <source>
        <strain evidence="3">z29</strain>
    </source>
</reference>
<evidence type="ECO:0000313" key="2">
    <source>
        <dbReference type="EMBL" id="PRH83255.1"/>
    </source>
</evidence>
<gene>
    <name evidence="2" type="ORF">C6N40_03615</name>
</gene>
<evidence type="ECO:0000313" key="3">
    <source>
        <dbReference type="Proteomes" id="UP000241736"/>
    </source>
</evidence>
<proteinExistence type="predicted"/>
<keyword evidence="3" id="KW-1185">Reference proteome</keyword>
<sequence length="114" mass="12540">MTRKSTPRRRTATATPVTPRTVLLAGLGAFALTRREAVRRIRSAADRAAALRGRADTVANEAGRQVARLREQAEAIAERAQAEFESRFIQARPAARKPRRAARPATGRAVRKRA</sequence>
<comment type="caution">
    <text evidence="2">The sequence shown here is derived from an EMBL/GenBank/DDBJ whole genome shotgun (WGS) entry which is preliminary data.</text>
</comment>
<dbReference type="RefSeq" id="WP_106989634.1">
    <property type="nucleotide sequence ID" value="NZ_JAVEVW010000093.1"/>
</dbReference>
<dbReference type="Proteomes" id="UP000241736">
    <property type="component" value="Unassembled WGS sequence"/>
</dbReference>
<dbReference type="AlphaFoldDB" id="A0A2P6MB91"/>